<dbReference type="PANTHER" id="PTHR35864">
    <property type="entry name" value="ZINC METALLOPROTEASE MJ0611-RELATED"/>
    <property type="match status" value="1"/>
</dbReference>
<comment type="caution">
    <text evidence="2">The sequence shown here is derived from an EMBL/GenBank/DDBJ whole genome shotgun (WGS) entry which is preliminary data.</text>
</comment>
<dbReference type="EMBL" id="PFQK01000013">
    <property type="protein sequence ID" value="PJC82244.1"/>
    <property type="molecule type" value="Genomic_DNA"/>
</dbReference>
<dbReference type="GO" id="GO:0006508">
    <property type="term" value="P:proteolysis"/>
    <property type="evidence" value="ECO:0007669"/>
    <property type="project" value="UniProtKB-KW"/>
</dbReference>
<dbReference type="GO" id="GO:0008233">
    <property type="term" value="F:peptidase activity"/>
    <property type="evidence" value="ECO:0007669"/>
    <property type="project" value="UniProtKB-KW"/>
</dbReference>
<keyword evidence="2" id="KW-0645">Protease</keyword>
<dbReference type="PANTHER" id="PTHR35864:SF1">
    <property type="entry name" value="ZINC METALLOPROTEASE YWHC-RELATED"/>
    <property type="match status" value="1"/>
</dbReference>
<sequence length="50" mass="5674">MADYLGDPTPRLAGRLKLNPFVHLDMMGTLFLFFVGFGWGKPVPFDPYNL</sequence>
<evidence type="ECO:0000256" key="1">
    <source>
        <dbReference type="SAM" id="Phobius"/>
    </source>
</evidence>
<organism evidence="2 3">
    <name type="scientific">Candidatus Roizmanbacteria bacterium CG_4_8_14_3_um_filter_36_10</name>
    <dbReference type="NCBI Taxonomy" id="1974834"/>
    <lineage>
        <taxon>Bacteria</taxon>
        <taxon>Candidatus Roizmaniibacteriota</taxon>
    </lineage>
</organism>
<dbReference type="Proteomes" id="UP000229370">
    <property type="component" value="Unassembled WGS sequence"/>
</dbReference>
<feature type="non-terminal residue" evidence="2">
    <location>
        <position position="50"/>
    </location>
</feature>
<accession>A0A2M8GNW1</accession>
<name>A0A2M8GNW1_9BACT</name>
<keyword evidence="1" id="KW-0472">Membrane</keyword>
<proteinExistence type="predicted"/>
<dbReference type="AlphaFoldDB" id="A0A2M8GNW1"/>
<reference evidence="3" key="1">
    <citation type="submission" date="2017-09" db="EMBL/GenBank/DDBJ databases">
        <title>Depth-based differentiation of microbial function through sediment-hosted aquifers and enrichment of novel symbionts in the deep terrestrial subsurface.</title>
        <authorList>
            <person name="Probst A.J."/>
            <person name="Ladd B."/>
            <person name="Jarett J.K."/>
            <person name="Geller-Mcgrath D.E."/>
            <person name="Sieber C.M.K."/>
            <person name="Emerson J.B."/>
            <person name="Anantharaman K."/>
            <person name="Thomas B.C."/>
            <person name="Malmstrom R."/>
            <person name="Stieglmeier M."/>
            <person name="Klingl A."/>
            <person name="Woyke T."/>
            <person name="Ryan C.M."/>
            <person name="Banfield J.F."/>
        </authorList>
    </citation>
    <scope>NUCLEOTIDE SEQUENCE [LARGE SCALE GENOMIC DNA]</scope>
</reference>
<dbReference type="InterPro" id="IPR052348">
    <property type="entry name" value="Metallopeptidase_M50B"/>
</dbReference>
<feature type="transmembrane region" description="Helical" evidence="1">
    <location>
        <begin position="21"/>
        <end position="40"/>
    </location>
</feature>
<keyword evidence="2" id="KW-0378">Hydrolase</keyword>
<protein>
    <submittedName>
        <fullName evidence="2">Site-2 protease family protein</fullName>
    </submittedName>
</protein>
<evidence type="ECO:0000313" key="3">
    <source>
        <dbReference type="Proteomes" id="UP000229370"/>
    </source>
</evidence>
<keyword evidence="1" id="KW-1133">Transmembrane helix</keyword>
<evidence type="ECO:0000313" key="2">
    <source>
        <dbReference type="EMBL" id="PJC82244.1"/>
    </source>
</evidence>
<keyword evidence="1" id="KW-0812">Transmembrane</keyword>
<gene>
    <name evidence="2" type="ORF">CO007_00440</name>
</gene>